<dbReference type="Pfam" id="PF00226">
    <property type="entry name" value="DnaJ"/>
    <property type="match status" value="1"/>
</dbReference>
<evidence type="ECO:0000256" key="1">
    <source>
        <dbReference type="ARBA" id="ARBA00022723"/>
    </source>
</evidence>
<dbReference type="PROSITE" id="PS50076">
    <property type="entry name" value="DNAJ_2"/>
    <property type="match status" value="1"/>
</dbReference>
<dbReference type="Gene3D" id="2.60.260.20">
    <property type="entry name" value="Urease metallochaperone UreE, N-terminal domain"/>
    <property type="match status" value="2"/>
</dbReference>
<dbReference type="GO" id="GO:0006457">
    <property type="term" value="P:protein folding"/>
    <property type="evidence" value="ECO:0007669"/>
    <property type="project" value="InterPro"/>
</dbReference>
<feature type="domain" description="J" evidence="5">
    <location>
        <begin position="3"/>
        <end position="64"/>
    </location>
</feature>
<dbReference type="CDD" id="cd10747">
    <property type="entry name" value="DnaJ_C"/>
    <property type="match status" value="1"/>
</dbReference>
<dbReference type="SUPFAM" id="SSF46565">
    <property type="entry name" value="Chaperone J-domain"/>
    <property type="match status" value="1"/>
</dbReference>
<dbReference type="SUPFAM" id="SSF49493">
    <property type="entry name" value="HSP40/DnaJ peptide-binding domain"/>
    <property type="match status" value="2"/>
</dbReference>
<evidence type="ECO:0000313" key="6">
    <source>
        <dbReference type="EMBL" id="QHT20626.1"/>
    </source>
</evidence>
<dbReference type="AlphaFoldDB" id="A0A6C0DUJ3"/>
<dbReference type="EMBL" id="MN739679">
    <property type="protein sequence ID" value="QHT20626.1"/>
    <property type="molecule type" value="Genomic_DNA"/>
</dbReference>
<dbReference type="Gene3D" id="2.10.230.10">
    <property type="entry name" value="Heat shock protein DnaJ, cysteine-rich domain"/>
    <property type="match status" value="1"/>
</dbReference>
<evidence type="ECO:0000256" key="2">
    <source>
        <dbReference type="ARBA" id="ARBA00022737"/>
    </source>
</evidence>
<name>A0A6C0DUJ3_9ZZZZ</name>
<keyword evidence="3" id="KW-0863">Zinc-finger</keyword>
<dbReference type="InterPro" id="IPR001623">
    <property type="entry name" value="DnaJ_domain"/>
</dbReference>
<dbReference type="GO" id="GO:0008270">
    <property type="term" value="F:zinc ion binding"/>
    <property type="evidence" value="ECO:0007669"/>
    <property type="project" value="UniProtKB-KW"/>
</dbReference>
<organism evidence="6">
    <name type="scientific">viral metagenome</name>
    <dbReference type="NCBI Taxonomy" id="1070528"/>
    <lineage>
        <taxon>unclassified sequences</taxon>
        <taxon>metagenomes</taxon>
        <taxon>organismal metagenomes</taxon>
    </lineage>
</organism>
<dbReference type="PROSITE" id="PS00636">
    <property type="entry name" value="DNAJ_1"/>
    <property type="match status" value="1"/>
</dbReference>
<dbReference type="InterPro" id="IPR002939">
    <property type="entry name" value="DnaJ_C"/>
</dbReference>
<evidence type="ECO:0000259" key="5">
    <source>
        <dbReference type="PROSITE" id="PS50076"/>
    </source>
</evidence>
<dbReference type="CDD" id="cd10719">
    <property type="entry name" value="DnaJ_zf"/>
    <property type="match status" value="1"/>
</dbReference>
<dbReference type="InterPro" id="IPR036869">
    <property type="entry name" value="J_dom_sf"/>
</dbReference>
<dbReference type="SUPFAM" id="SSF57938">
    <property type="entry name" value="DnaJ/Hsp40 cysteine-rich domain"/>
    <property type="match status" value="1"/>
</dbReference>
<evidence type="ECO:0000256" key="3">
    <source>
        <dbReference type="ARBA" id="ARBA00022771"/>
    </source>
</evidence>
<dbReference type="PRINTS" id="PR00625">
    <property type="entry name" value="JDOMAIN"/>
</dbReference>
<evidence type="ECO:0000256" key="4">
    <source>
        <dbReference type="ARBA" id="ARBA00022833"/>
    </source>
</evidence>
<accession>A0A6C0DUJ3</accession>
<dbReference type="SMART" id="SM00271">
    <property type="entry name" value="DnaJ"/>
    <property type="match status" value="1"/>
</dbReference>
<dbReference type="CDD" id="cd06257">
    <property type="entry name" value="DnaJ"/>
    <property type="match status" value="1"/>
</dbReference>
<dbReference type="InterPro" id="IPR008971">
    <property type="entry name" value="HSP40/DnaJ_pept-bd"/>
</dbReference>
<keyword evidence="1" id="KW-0479">Metal-binding</keyword>
<dbReference type="InterPro" id="IPR001305">
    <property type="entry name" value="HSP_DnaJ_Cys-rich_dom"/>
</dbReference>
<dbReference type="GO" id="GO:0051082">
    <property type="term" value="F:unfolded protein binding"/>
    <property type="evidence" value="ECO:0007669"/>
    <property type="project" value="InterPro"/>
</dbReference>
<dbReference type="Pfam" id="PF01556">
    <property type="entry name" value="DnaJ_C"/>
    <property type="match status" value="1"/>
</dbReference>
<dbReference type="GO" id="GO:0030544">
    <property type="term" value="F:Hsp70 protein binding"/>
    <property type="evidence" value="ECO:0007669"/>
    <property type="project" value="InterPro"/>
</dbReference>
<dbReference type="InterPro" id="IPR036410">
    <property type="entry name" value="HSP_DnaJ_Cys-rich_dom_sf"/>
</dbReference>
<dbReference type="InterPro" id="IPR044713">
    <property type="entry name" value="DNJA1/2-like"/>
</dbReference>
<protein>
    <recommendedName>
        <fullName evidence="5">J domain-containing protein</fullName>
    </recommendedName>
</protein>
<dbReference type="PANTHER" id="PTHR43888">
    <property type="entry name" value="DNAJ-LIKE-2, ISOFORM A-RELATED"/>
    <property type="match status" value="1"/>
</dbReference>
<keyword evidence="4" id="KW-0862">Zinc</keyword>
<sequence>MSDYYSILGVSKDASEGDIKKKYRQLARENHPDKGGDKEKFQKIQEAYETLSDSQKKKAYDSGGSQPQVHINGGFPFEFNFNSFFHPQAKPQQRVQKKNDHIYTCKITLKDVYFGIVKKIKVQRNRVCAICKSNCSQCNGMGQITQHMQMGPFTQIINQTCQNCSGSGIVHKSNCNECNSKGSIPEEQIFEVTIERGVDTGKQYKFEGWGEQAIKEKEVSGNLLVNIVVEEDVHFKRQGLNLLYKTNIDLRDCIIGKMITIPHFDGPLTITTKGFGIINPNKEYILFDRGLVDHKDKRGNLHIIFTINYPENIQFSDSDIQLLTDTFNKVKL</sequence>
<dbReference type="Gene3D" id="1.10.287.110">
    <property type="entry name" value="DnaJ domain"/>
    <property type="match status" value="1"/>
</dbReference>
<keyword evidence="2" id="KW-0677">Repeat</keyword>
<dbReference type="InterPro" id="IPR018253">
    <property type="entry name" value="DnaJ_domain_CS"/>
</dbReference>
<proteinExistence type="predicted"/>
<reference evidence="6" key="1">
    <citation type="journal article" date="2020" name="Nature">
        <title>Giant virus diversity and host interactions through global metagenomics.</title>
        <authorList>
            <person name="Schulz F."/>
            <person name="Roux S."/>
            <person name="Paez-Espino D."/>
            <person name="Jungbluth S."/>
            <person name="Walsh D.A."/>
            <person name="Denef V.J."/>
            <person name="McMahon K.D."/>
            <person name="Konstantinidis K.T."/>
            <person name="Eloe-Fadrosh E.A."/>
            <person name="Kyrpides N.C."/>
            <person name="Woyke T."/>
        </authorList>
    </citation>
    <scope>NUCLEOTIDE SEQUENCE</scope>
    <source>
        <strain evidence="6">GVMAG-M-3300023174-68</strain>
    </source>
</reference>